<evidence type="ECO:0008006" key="3">
    <source>
        <dbReference type="Google" id="ProtNLM"/>
    </source>
</evidence>
<accession>A0A1G6V381</accession>
<organism evidence="1 2">
    <name type="scientific">Actinokineospora iranica</name>
    <dbReference type="NCBI Taxonomy" id="1271860"/>
    <lineage>
        <taxon>Bacteria</taxon>
        <taxon>Bacillati</taxon>
        <taxon>Actinomycetota</taxon>
        <taxon>Actinomycetes</taxon>
        <taxon>Pseudonocardiales</taxon>
        <taxon>Pseudonocardiaceae</taxon>
        <taxon>Actinokineospora</taxon>
    </lineage>
</organism>
<evidence type="ECO:0000313" key="2">
    <source>
        <dbReference type="Proteomes" id="UP000199501"/>
    </source>
</evidence>
<gene>
    <name evidence="1" type="ORF">SAMN05216174_111224</name>
</gene>
<sequence>MPEAADLSVDREAVDALVRAAADLRAALEQVVEYARADDLAPRQFGGLGAAAGEAFVGVRDRLWESVERAAPGVDEAVAAVSESARRIVAVDEEAASRITAAGER</sequence>
<keyword evidence="2" id="KW-1185">Reference proteome</keyword>
<protein>
    <recommendedName>
        <fullName evidence="3">Excreted virulence factor EspC, type VII ESX diderm</fullName>
    </recommendedName>
</protein>
<dbReference type="RefSeq" id="WP_091454224.1">
    <property type="nucleotide sequence ID" value="NZ_FMZZ01000011.1"/>
</dbReference>
<name>A0A1G6V381_9PSEU</name>
<dbReference type="Proteomes" id="UP000199501">
    <property type="component" value="Unassembled WGS sequence"/>
</dbReference>
<reference evidence="2" key="1">
    <citation type="submission" date="2016-10" db="EMBL/GenBank/DDBJ databases">
        <authorList>
            <person name="Varghese N."/>
            <person name="Submissions S."/>
        </authorList>
    </citation>
    <scope>NUCLEOTIDE SEQUENCE [LARGE SCALE GENOMIC DNA]</scope>
    <source>
        <strain evidence="2">IBRC-M 10403</strain>
    </source>
</reference>
<dbReference type="STRING" id="1271860.SAMN05216174_111224"/>
<dbReference type="EMBL" id="FMZZ01000011">
    <property type="protein sequence ID" value="SDD48079.1"/>
    <property type="molecule type" value="Genomic_DNA"/>
</dbReference>
<dbReference type="AlphaFoldDB" id="A0A1G6V381"/>
<evidence type="ECO:0000313" key="1">
    <source>
        <dbReference type="EMBL" id="SDD48079.1"/>
    </source>
</evidence>
<proteinExistence type="predicted"/>